<evidence type="ECO:0000313" key="2">
    <source>
        <dbReference type="RefSeq" id="XP_030978835.1"/>
    </source>
</evidence>
<name>A0A6P8AVC2_PYRGI</name>
<reference evidence="2" key="3">
    <citation type="submission" date="2025-08" db="UniProtKB">
        <authorList>
            <consortium name="RefSeq"/>
        </authorList>
    </citation>
    <scope>IDENTIFICATION</scope>
    <source>
        <strain evidence="2">NI907</strain>
    </source>
</reference>
<protein>
    <submittedName>
        <fullName evidence="2">Uncharacterized protein</fullName>
    </submittedName>
</protein>
<reference evidence="2" key="2">
    <citation type="submission" date="2019-10" db="EMBL/GenBank/DDBJ databases">
        <authorList>
            <consortium name="NCBI Genome Project"/>
        </authorList>
    </citation>
    <scope>NUCLEOTIDE SEQUENCE</scope>
    <source>
        <strain evidence="2">NI907</strain>
    </source>
</reference>
<dbReference type="Proteomes" id="UP000515153">
    <property type="component" value="Chromosome V"/>
</dbReference>
<gene>
    <name evidence="2" type="ORF">PgNI_08472</name>
</gene>
<dbReference type="AlphaFoldDB" id="A0A6P8AVC2"/>
<dbReference type="GeneID" id="41963377"/>
<organism evidence="1 2">
    <name type="scientific">Pyricularia grisea</name>
    <name type="common">Crabgrass-specific blast fungus</name>
    <name type="synonym">Magnaporthe grisea</name>
    <dbReference type="NCBI Taxonomy" id="148305"/>
    <lineage>
        <taxon>Eukaryota</taxon>
        <taxon>Fungi</taxon>
        <taxon>Dikarya</taxon>
        <taxon>Ascomycota</taxon>
        <taxon>Pezizomycotina</taxon>
        <taxon>Sordariomycetes</taxon>
        <taxon>Sordariomycetidae</taxon>
        <taxon>Magnaporthales</taxon>
        <taxon>Pyriculariaceae</taxon>
        <taxon>Pyricularia</taxon>
    </lineage>
</organism>
<keyword evidence="1" id="KW-1185">Reference proteome</keyword>
<accession>A0A6P8AVC2</accession>
<sequence>MWTGGLGRWVGIAIIGRAAGNAHVNIMIHLGLGMVDTNLLSDLVYKNDSEKQEMAKAWEKTYGLLMRYIGSIIC</sequence>
<proteinExistence type="predicted"/>
<reference evidence="1 2" key="1">
    <citation type="journal article" date="2019" name="Mol. Biol. Evol.">
        <title>Blast fungal genomes show frequent chromosomal changes, gene gains and losses, and effector gene turnover.</title>
        <authorList>
            <person name="Gomez Luciano L.B."/>
            <person name="Jason Tsai I."/>
            <person name="Chuma I."/>
            <person name="Tosa Y."/>
            <person name="Chen Y.H."/>
            <person name="Li J.Y."/>
            <person name="Li M.Y."/>
            <person name="Jade Lu M.Y."/>
            <person name="Nakayashiki H."/>
            <person name="Li W.H."/>
        </authorList>
    </citation>
    <scope>NUCLEOTIDE SEQUENCE [LARGE SCALE GENOMIC DNA]</scope>
    <source>
        <strain evidence="1 2">NI907</strain>
    </source>
</reference>
<dbReference type="KEGG" id="pgri:PgNI_08472"/>
<dbReference type="RefSeq" id="XP_030978835.1">
    <property type="nucleotide sequence ID" value="XM_031128469.1"/>
</dbReference>
<evidence type="ECO:0000313" key="1">
    <source>
        <dbReference type="Proteomes" id="UP000515153"/>
    </source>
</evidence>